<evidence type="ECO:0000313" key="2">
    <source>
        <dbReference type="EMBL" id="KAK8943326.1"/>
    </source>
</evidence>
<reference evidence="2 3" key="1">
    <citation type="journal article" date="2022" name="Nat. Plants">
        <title>Genomes of leafy and leafless Platanthera orchids illuminate the evolution of mycoheterotrophy.</title>
        <authorList>
            <person name="Li M.H."/>
            <person name="Liu K.W."/>
            <person name="Li Z."/>
            <person name="Lu H.C."/>
            <person name="Ye Q.L."/>
            <person name="Zhang D."/>
            <person name="Wang J.Y."/>
            <person name="Li Y.F."/>
            <person name="Zhong Z.M."/>
            <person name="Liu X."/>
            <person name="Yu X."/>
            <person name="Liu D.K."/>
            <person name="Tu X.D."/>
            <person name="Liu B."/>
            <person name="Hao Y."/>
            <person name="Liao X.Y."/>
            <person name="Jiang Y.T."/>
            <person name="Sun W.H."/>
            <person name="Chen J."/>
            <person name="Chen Y.Q."/>
            <person name="Ai Y."/>
            <person name="Zhai J.W."/>
            <person name="Wu S.S."/>
            <person name="Zhou Z."/>
            <person name="Hsiao Y.Y."/>
            <person name="Wu W.L."/>
            <person name="Chen Y.Y."/>
            <person name="Lin Y.F."/>
            <person name="Hsu J.L."/>
            <person name="Li C.Y."/>
            <person name="Wang Z.W."/>
            <person name="Zhao X."/>
            <person name="Zhong W.Y."/>
            <person name="Ma X.K."/>
            <person name="Ma L."/>
            <person name="Huang J."/>
            <person name="Chen G.Z."/>
            <person name="Huang M.Z."/>
            <person name="Huang L."/>
            <person name="Peng D.H."/>
            <person name="Luo Y.B."/>
            <person name="Zou S.Q."/>
            <person name="Chen S.P."/>
            <person name="Lan S."/>
            <person name="Tsai W.C."/>
            <person name="Van de Peer Y."/>
            <person name="Liu Z.J."/>
        </authorList>
    </citation>
    <scope>NUCLEOTIDE SEQUENCE [LARGE SCALE GENOMIC DNA]</scope>
    <source>
        <strain evidence="2">Lor288</strain>
    </source>
</reference>
<keyword evidence="3" id="KW-1185">Reference proteome</keyword>
<dbReference type="PANTHER" id="PTHR33868:SF2">
    <property type="entry name" value="EXPRESSED PROTEIN"/>
    <property type="match status" value="1"/>
</dbReference>
<gene>
    <name evidence="2" type="ORF">KSP40_PGU010139</name>
</gene>
<name>A0ABR2LJJ4_9ASPA</name>
<evidence type="ECO:0000313" key="3">
    <source>
        <dbReference type="Proteomes" id="UP001412067"/>
    </source>
</evidence>
<sequence>MAAAEARAAWQRAPNRCFVQEDAKRAPKLACCSSSSSTQQNELNIGDATNVQGQRVSSFPLNLNFMNSNLSSDTKWWLQTQPNFSFHKNLIFEQLEGLSTEHVEAEVTNQSFFTDEAIHGASIGSKNKKVCPESTYTVSETQKEYDSEARIQEIKDVTCSIQQQVLEHKVESGACYFQQNLSDAKPIDCLSSIKIEMANLDMEGPWERSSKCEPWWRVSDKEELASFVAQKSLENIENCDLPRAAHICRNPFTCIESWENTIFTSSFGGNVDAGICCPKEMDGKYWRLDHAHHPPFAAGRLASDAWSSNIAAAESTESHPNSGINQSRTQLLEALRLSQTRARNAEMAAQKAYDEKEHIFKLLLKQASHLFAYKQWLQMLQLESLFLRLKIDDRQIASVFPILPWMPLRDTDKGYSRRKRKKQNCWLCKYALLFAVGLSLAGAGLFLGCYLGWLSPTL</sequence>
<dbReference type="Proteomes" id="UP001412067">
    <property type="component" value="Unassembled WGS sequence"/>
</dbReference>
<feature type="transmembrane region" description="Helical" evidence="1">
    <location>
        <begin position="427"/>
        <end position="453"/>
    </location>
</feature>
<keyword evidence="1" id="KW-0812">Transmembrane</keyword>
<evidence type="ECO:0000256" key="1">
    <source>
        <dbReference type="SAM" id="Phobius"/>
    </source>
</evidence>
<comment type="caution">
    <text evidence="2">The sequence shown here is derived from an EMBL/GenBank/DDBJ whole genome shotgun (WGS) entry which is preliminary data.</text>
</comment>
<keyword evidence="1" id="KW-1133">Transmembrane helix</keyword>
<organism evidence="2 3">
    <name type="scientific">Platanthera guangdongensis</name>
    <dbReference type="NCBI Taxonomy" id="2320717"/>
    <lineage>
        <taxon>Eukaryota</taxon>
        <taxon>Viridiplantae</taxon>
        <taxon>Streptophyta</taxon>
        <taxon>Embryophyta</taxon>
        <taxon>Tracheophyta</taxon>
        <taxon>Spermatophyta</taxon>
        <taxon>Magnoliopsida</taxon>
        <taxon>Liliopsida</taxon>
        <taxon>Asparagales</taxon>
        <taxon>Orchidaceae</taxon>
        <taxon>Orchidoideae</taxon>
        <taxon>Orchideae</taxon>
        <taxon>Orchidinae</taxon>
        <taxon>Platanthera</taxon>
    </lineage>
</organism>
<keyword evidence="1" id="KW-0472">Membrane</keyword>
<dbReference type="PANTHER" id="PTHR33868">
    <property type="entry name" value="EXPRESSED PROTEIN"/>
    <property type="match status" value="1"/>
</dbReference>
<proteinExistence type="predicted"/>
<accession>A0ABR2LJJ4</accession>
<dbReference type="EMBL" id="JBBWWR010000018">
    <property type="protein sequence ID" value="KAK8943326.1"/>
    <property type="molecule type" value="Genomic_DNA"/>
</dbReference>
<protein>
    <submittedName>
        <fullName evidence="2">Uncharacterized protein</fullName>
    </submittedName>
</protein>